<evidence type="ECO:0000256" key="2">
    <source>
        <dbReference type="ARBA" id="ARBA00007515"/>
    </source>
</evidence>
<dbReference type="AlphaFoldDB" id="A2F7I8"/>
<dbReference type="SUPFAM" id="SSF54791">
    <property type="entry name" value="Eukaryotic type KH-domain (KH-domain type I)"/>
    <property type="match status" value="1"/>
</dbReference>
<evidence type="ECO:0000313" key="7">
    <source>
        <dbReference type="EMBL" id="EAX99146.1"/>
    </source>
</evidence>
<dbReference type="Proteomes" id="UP000001542">
    <property type="component" value="Unassembled WGS sequence"/>
</dbReference>
<dbReference type="Pfam" id="PF22891">
    <property type="entry name" value="KH_PNO1_2nd"/>
    <property type="match status" value="1"/>
</dbReference>
<evidence type="ECO:0000256" key="3">
    <source>
        <dbReference type="ARBA" id="ARBA00022884"/>
    </source>
</evidence>
<dbReference type="VEuPathDB" id="TrichDB:TVAGG3_0179600"/>
<accession>A2F7I8</accession>
<proteinExistence type="inferred from homology"/>
<dbReference type="RefSeq" id="XP_001312076.1">
    <property type="nucleotide sequence ID" value="XM_001312075.1"/>
</dbReference>
<dbReference type="GO" id="GO:0005730">
    <property type="term" value="C:nucleolus"/>
    <property type="evidence" value="ECO:0007669"/>
    <property type="project" value="UniProtKB-SubCell"/>
</dbReference>
<dbReference type="InParanoid" id="A2F7I8"/>
<dbReference type="GO" id="GO:0042254">
    <property type="term" value="P:ribosome biogenesis"/>
    <property type="evidence" value="ECO:0007669"/>
    <property type="project" value="UniProtKB-ARBA"/>
</dbReference>
<dbReference type="PANTHER" id="PTHR12826">
    <property type="entry name" value="RIBONUCLEASE Y"/>
    <property type="match status" value="1"/>
</dbReference>
<dbReference type="Gene3D" id="3.30.1370.10">
    <property type="entry name" value="K Homology domain, type 1"/>
    <property type="match status" value="2"/>
</dbReference>
<name>A2F7I8_TRIV3</name>
<evidence type="ECO:0000256" key="1">
    <source>
        <dbReference type="ARBA" id="ARBA00004604"/>
    </source>
</evidence>
<dbReference type="InterPro" id="IPR055212">
    <property type="entry name" value="KH-I_PNO1_first"/>
</dbReference>
<dbReference type="InterPro" id="IPR055211">
    <property type="entry name" value="KH_PNO1_2nd"/>
</dbReference>
<dbReference type="STRING" id="5722.A2F7I8"/>
<evidence type="ECO:0000313" key="8">
    <source>
        <dbReference type="Proteomes" id="UP000001542"/>
    </source>
</evidence>
<dbReference type="eggNOG" id="KOG3273">
    <property type="taxonomic scope" value="Eukaryota"/>
</dbReference>
<evidence type="ECO:0000256" key="5">
    <source>
        <dbReference type="SAM" id="MobiDB-lite"/>
    </source>
</evidence>
<gene>
    <name evidence="7" type="ORF">TVAG_115500</name>
</gene>
<dbReference type="KEGG" id="tva:4756951"/>
<dbReference type="InterPro" id="IPR036612">
    <property type="entry name" value="KH_dom_type_1_sf"/>
</dbReference>
<dbReference type="CDD" id="cd22391">
    <property type="entry name" value="KH-I_PNO1_rpt1"/>
    <property type="match status" value="1"/>
</dbReference>
<feature type="compositionally biased region" description="Acidic residues" evidence="5">
    <location>
        <begin position="1"/>
        <end position="12"/>
    </location>
</feature>
<keyword evidence="3" id="KW-0694">RNA-binding</keyword>
<dbReference type="FunCoup" id="A2F7I8">
    <property type="interactions" value="353"/>
</dbReference>
<comment type="subcellular location">
    <subcellularLocation>
        <location evidence="1">Nucleus</location>
        <location evidence="1">Nucleolus</location>
    </subcellularLocation>
</comment>
<dbReference type="FunFam" id="3.30.1370.10:FF:000009">
    <property type="entry name" value="RNA-binding protein PNO1"/>
    <property type="match status" value="1"/>
</dbReference>
<reference evidence="7" key="2">
    <citation type="journal article" date="2007" name="Science">
        <title>Draft genome sequence of the sexually transmitted pathogen Trichomonas vaginalis.</title>
        <authorList>
            <person name="Carlton J.M."/>
            <person name="Hirt R.P."/>
            <person name="Silva J.C."/>
            <person name="Delcher A.L."/>
            <person name="Schatz M."/>
            <person name="Zhao Q."/>
            <person name="Wortman J.R."/>
            <person name="Bidwell S.L."/>
            <person name="Alsmark U.C.M."/>
            <person name="Besteiro S."/>
            <person name="Sicheritz-Ponten T."/>
            <person name="Noel C.J."/>
            <person name="Dacks J.B."/>
            <person name="Foster P.G."/>
            <person name="Simillion C."/>
            <person name="Van de Peer Y."/>
            <person name="Miranda-Saavedra D."/>
            <person name="Barton G.J."/>
            <person name="Westrop G.D."/>
            <person name="Mueller S."/>
            <person name="Dessi D."/>
            <person name="Fiori P.L."/>
            <person name="Ren Q."/>
            <person name="Paulsen I."/>
            <person name="Zhang H."/>
            <person name="Bastida-Corcuera F.D."/>
            <person name="Simoes-Barbosa A."/>
            <person name="Brown M.T."/>
            <person name="Hayes R.D."/>
            <person name="Mukherjee M."/>
            <person name="Okumura C.Y."/>
            <person name="Schneider R."/>
            <person name="Smith A.J."/>
            <person name="Vanacova S."/>
            <person name="Villalvazo M."/>
            <person name="Haas B.J."/>
            <person name="Pertea M."/>
            <person name="Feldblyum T.V."/>
            <person name="Utterback T.R."/>
            <person name="Shu C.L."/>
            <person name="Osoegawa K."/>
            <person name="de Jong P.J."/>
            <person name="Hrdy I."/>
            <person name="Horvathova L."/>
            <person name="Zubacova Z."/>
            <person name="Dolezal P."/>
            <person name="Malik S.B."/>
            <person name="Logsdon J.M. Jr."/>
            <person name="Henze K."/>
            <person name="Gupta A."/>
            <person name="Wang C.C."/>
            <person name="Dunne R.L."/>
            <person name="Upcroft J.A."/>
            <person name="Upcroft P."/>
            <person name="White O."/>
            <person name="Salzberg S.L."/>
            <person name="Tang P."/>
            <person name="Chiu C.-H."/>
            <person name="Lee Y.-S."/>
            <person name="Embley T.M."/>
            <person name="Coombs G.H."/>
            <person name="Mottram J.C."/>
            <person name="Tachezy J."/>
            <person name="Fraser-Liggett C.M."/>
            <person name="Johnson P.J."/>
        </authorList>
    </citation>
    <scope>NUCLEOTIDE SEQUENCE [LARGE SCALE GENOMIC DNA]</scope>
    <source>
        <strain evidence="7">G3</strain>
    </source>
</reference>
<dbReference type="Pfam" id="PF17903">
    <property type="entry name" value="KH_KRR1_1st"/>
    <property type="match status" value="1"/>
</dbReference>
<evidence type="ECO:0000259" key="6">
    <source>
        <dbReference type="SMART" id="SM00322"/>
    </source>
</evidence>
<feature type="domain" description="K Homology" evidence="6">
    <location>
        <begin position="106"/>
        <end position="174"/>
    </location>
</feature>
<dbReference type="EMBL" id="DS113648">
    <property type="protein sequence ID" value="EAX99146.1"/>
    <property type="molecule type" value="Genomic_DNA"/>
</dbReference>
<organism evidence="7 8">
    <name type="scientific">Trichomonas vaginalis (strain ATCC PRA-98 / G3)</name>
    <dbReference type="NCBI Taxonomy" id="412133"/>
    <lineage>
        <taxon>Eukaryota</taxon>
        <taxon>Metamonada</taxon>
        <taxon>Parabasalia</taxon>
        <taxon>Trichomonadida</taxon>
        <taxon>Trichomonadidae</taxon>
        <taxon>Trichomonas</taxon>
    </lineage>
</organism>
<dbReference type="PANTHER" id="PTHR12826:SF13">
    <property type="entry name" value="RNA-BINDING PROTEIN PNO1"/>
    <property type="match status" value="1"/>
</dbReference>
<keyword evidence="4" id="KW-0539">Nucleus</keyword>
<dbReference type="SMR" id="A2F7I8"/>
<dbReference type="CDD" id="cd22392">
    <property type="entry name" value="KH-I_PNO1_rpt2"/>
    <property type="match status" value="1"/>
</dbReference>
<sequence length="196" mass="22033">MSVQNEEVEAPEIPETPDYRRVAIPPNRRTYLKNNFPQITEPIIKYLKLDLRYNSRKGCVELRTNALTSNPNAMTKAIDFLTAINAGFEIADALALVRLEDIFMDVFDVTDIKLIEGDNLSRAVGRIAGKGGQIKFTIENATHTRISLTGTKVHILGSVNNVKMARRVICDLVMGSPANKIYSKLRNFQAWQKRQG</sequence>
<protein>
    <submittedName>
        <fullName evidence="7">KH domain containing protein</fullName>
    </submittedName>
</protein>
<dbReference type="InterPro" id="IPR041174">
    <property type="entry name" value="KRR1-like_KH1"/>
</dbReference>
<dbReference type="OrthoDB" id="1932641at2759"/>
<dbReference type="SMART" id="SM00322">
    <property type="entry name" value="KH"/>
    <property type="match status" value="1"/>
</dbReference>
<dbReference type="VEuPathDB" id="TrichDB:TVAG_115500"/>
<comment type="similarity">
    <text evidence="2">Belongs to the PNO1 family.</text>
</comment>
<feature type="region of interest" description="Disordered" evidence="5">
    <location>
        <begin position="1"/>
        <end position="20"/>
    </location>
</feature>
<dbReference type="GO" id="GO:0005634">
    <property type="term" value="C:nucleus"/>
    <property type="evidence" value="ECO:0000318"/>
    <property type="project" value="GO_Central"/>
</dbReference>
<evidence type="ECO:0000256" key="4">
    <source>
        <dbReference type="ARBA" id="ARBA00023242"/>
    </source>
</evidence>
<dbReference type="OMA" id="TPLRNNW"/>
<dbReference type="InterPro" id="IPR004087">
    <property type="entry name" value="KH_dom"/>
</dbReference>
<reference evidence="7" key="1">
    <citation type="submission" date="2006-10" db="EMBL/GenBank/DDBJ databases">
        <authorList>
            <person name="Amadeo P."/>
            <person name="Zhao Q."/>
            <person name="Wortman J."/>
            <person name="Fraser-Liggett C."/>
            <person name="Carlton J."/>
        </authorList>
    </citation>
    <scope>NUCLEOTIDE SEQUENCE</scope>
    <source>
        <strain evidence="7">G3</strain>
    </source>
</reference>
<dbReference type="GO" id="GO:0003723">
    <property type="term" value="F:RNA binding"/>
    <property type="evidence" value="ECO:0007669"/>
    <property type="project" value="UniProtKB-KW"/>
</dbReference>
<keyword evidence="8" id="KW-1185">Reference proteome</keyword>